<name>A0AAD9UHQ8_RIDPI</name>
<organism evidence="1 2">
    <name type="scientific">Ridgeia piscesae</name>
    <name type="common">Tubeworm</name>
    <dbReference type="NCBI Taxonomy" id="27915"/>
    <lineage>
        <taxon>Eukaryota</taxon>
        <taxon>Metazoa</taxon>
        <taxon>Spiralia</taxon>
        <taxon>Lophotrochozoa</taxon>
        <taxon>Annelida</taxon>
        <taxon>Polychaeta</taxon>
        <taxon>Sedentaria</taxon>
        <taxon>Canalipalpata</taxon>
        <taxon>Sabellida</taxon>
        <taxon>Siboglinidae</taxon>
        <taxon>Ridgeia</taxon>
    </lineage>
</organism>
<gene>
    <name evidence="1" type="ORF">NP493_92g06006</name>
</gene>
<accession>A0AAD9UHQ8</accession>
<dbReference type="Proteomes" id="UP001209878">
    <property type="component" value="Unassembled WGS sequence"/>
</dbReference>
<keyword evidence="2" id="KW-1185">Reference proteome</keyword>
<proteinExistence type="predicted"/>
<evidence type="ECO:0000313" key="1">
    <source>
        <dbReference type="EMBL" id="KAK2189983.1"/>
    </source>
</evidence>
<sequence>MDRYGKFVAQLKRLSDEIGFRLIVVTSPPVADDKQQYRRGSRNSCTLSALVHQLHETLAPTGVDIFDEFSVILPWQRRAACVGHYICFNIHKKAPPTLKGDVGEQALLLLMDRACRQTR</sequence>
<dbReference type="EMBL" id="JAODUO010000092">
    <property type="protein sequence ID" value="KAK2189983.1"/>
    <property type="molecule type" value="Genomic_DNA"/>
</dbReference>
<comment type="caution">
    <text evidence="1">The sequence shown here is derived from an EMBL/GenBank/DDBJ whole genome shotgun (WGS) entry which is preliminary data.</text>
</comment>
<dbReference type="AlphaFoldDB" id="A0AAD9UHQ8"/>
<reference evidence="1" key="1">
    <citation type="journal article" date="2023" name="Mol. Biol. Evol.">
        <title>Third-Generation Sequencing Reveals the Adaptive Role of the Epigenome in Three Deep-Sea Polychaetes.</title>
        <authorList>
            <person name="Perez M."/>
            <person name="Aroh O."/>
            <person name="Sun Y."/>
            <person name="Lan Y."/>
            <person name="Juniper S.K."/>
            <person name="Young C.R."/>
            <person name="Angers B."/>
            <person name="Qian P.Y."/>
        </authorList>
    </citation>
    <scope>NUCLEOTIDE SEQUENCE</scope>
    <source>
        <strain evidence="1">R07B-5</strain>
    </source>
</reference>
<protein>
    <submittedName>
        <fullName evidence="1">Uncharacterized protein</fullName>
    </submittedName>
</protein>
<evidence type="ECO:0000313" key="2">
    <source>
        <dbReference type="Proteomes" id="UP001209878"/>
    </source>
</evidence>